<dbReference type="GO" id="GO:0004803">
    <property type="term" value="F:transposase activity"/>
    <property type="evidence" value="ECO:0007669"/>
    <property type="project" value="InterPro"/>
</dbReference>
<feature type="domain" description="Transposase IS110-like N-terminal" evidence="1">
    <location>
        <begin position="29"/>
        <end position="207"/>
    </location>
</feature>
<dbReference type="InterPro" id="IPR002525">
    <property type="entry name" value="Transp_IS110-like_N"/>
</dbReference>
<proteinExistence type="predicted"/>
<comment type="caution">
    <text evidence="3">The sequence shown here is derived from an EMBL/GenBank/DDBJ whole genome shotgun (WGS) entry which is preliminary data.</text>
</comment>
<evidence type="ECO:0000313" key="4">
    <source>
        <dbReference type="Proteomes" id="UP000195321"/>
    </source>
</evidence>
<dbReference type="EMBL" id="MWPX01000097">
    <property type="protein sequence ID" value="OUM45811.1"/>
    <property type="molecule type" value="Genomic_DNA"/>
</dbReference>
<dbReference type="InterPro" id="IPR003346">
    <property type="entry name" value="Transposase_20"/>
</dbReference>
<evidence type="ECO:0000313" key="3">
    <source>
        <dbReference type="EMBL" id="OUM45811.1"/>
    </source>
</evidence>
<sequence length="485" mass="55183">MMENQLSPFNFVEEKNKQQQERKFYKLYVGIDIGASFHVAACIQFQAFMDPTGREWKCVKTMKFNADSLGLTTFLDALKQAEQAASVKRNEILILLEPTGGHYSFLITQLLLQEGYELFQVENKSVKEFRERTLGISENSDAMDAKIMAYMGFHKTLHPNLHGVRLLKPASQIQSIFRTLTRDRWLLSVQLTRRKNQVQQLLQITHPDLKVAFKKPGSLTALRFVRIYPSGVDLLGKSEEELKNSLIQAGAKATAKKASQALYEITKSSLAIQSPHLLGRQKMLIEEALRLEESIKDVDVYITSLLHGNVEQGIEKHPYTDLLYSLPFMSDTWACTLVGTIGDIDRFNTYKEFKKYLGVSAENSQSGTSVKGTRQTFSGARDTRRVLFQMALIVIATKKRPTVFRAYYNSLVERGMPKRKAIGHMCGKIAKLIYTILKNRQPYDSIIHAKACGIPWEDIYDSKIRNIDSDSYLVKAMKLNGEEIE</sequence>
<dbReference type="GO" id="GO:0006313">
    <property type="term" value="P:DNA transposition"/>
    <property type="evidence" value="ECO:0007669"/>
    <property type="project" value="InterPro"/>
</dbReference>
<dbReference type="GO" id="GO:0003677">
    <property type="term" value="F:DNA binding"/>
    <property type="evidence" value="ECO:0007669"/>
    <property type="project" value="InterPro"/>
</dbReference>
<evidence type="ECO:0000259" key="2">
    <source>
        <dbReference type="Pfam" id="PF02371"/>
    </source>
</evidence>
<dbReference type="NCBIfam" id="NF033542">
    <property type="entry name" value="transpos_IS110"/>
    <property type="match status" value="1"/>
</dbReference>
<reference evidence="3 4" key="1">
    <citation type="submission" date="2017-02" db="EMBL/GenBank/DDBJ databases">
        <title>Bacillus pseudomycoides isolate FSL K6-0042.</title>
        <authorList>
            <person name="Kovac J."/>
        </authorList>
    </citation>
    <scope>NUCLEOTIDE SEQUENCE [LARGE SCALE GENOMIC DNA]</scope>
    <source>
        <strain evidence="3 4">FSL K6-0042</strain>
    </source>
</reference>
<feature type="domain" description="Transposase IS116/IS110/IS902 C-terminal" evidence="2">
    <location>
        <begin position="322"/>
        <end position="408"/>
    </location>
</feature>
<dbReference type="Proteomes" id="UP000195321">
    <property type="component" value="Unassembled WGS sequence"/>
</dbReference>
<evidence type="ECO:0000259" key="1">
    <source>
        <dbReference type="Pfam" id="PF01548"/>
    </source>
</evidence>
<organism evidence="3 4">
    <name type="scientific">Bacillus pseudomycoides</name>
    <dbReference type="NCBI Taxonomy" id="64104"/>
    <lineage>
        <taxon>Bacteria</taxon>
        <taxon>Bacillati</taxon>
        <taxon>Bacillota</taxon>
        <taxon>Bacilli</taxon>
        <taxon>Bacillales</taxon>
        <taxon>Bacillaceae</taxon>
        <taxon>Bacillus</taxon>
        <taxon>Bacillus cereus group</taxon>
    </lineage>
</organism>
<dbReference type="Pfam" id="PF02371">
    <property type="entry name" value="Transposase_20"/>
    <property type="match status" value="1"/>
</dbReference>
<dbReference type="Pfam" id="PF01548">
    <property type="entry name" value="DEDD_Tnp_IS110"/>
    <property type="match status" value="1"/>
</dbReference>
<protein>
    <submittedName>
        <fullName evidence="3">IS110 family transposase</fullName>
    </submittedName>
</protein>
<dbReference type="PANTHER" id="PTHR33055">
    <property type="entry name" value="TRANSPOSASE FOR INSERTION SEQUENCE ELEMENT IS1111A"/>
    <property type="match status" value="1"/>
</dbReference>
<dbReference type="RefSeq" id="WP_088094731.1">
    <property type="nucleotide sequence ID" value="NZ_JBALMA010000383.1"/>
</dbReference>
<gene>
    <name evidence="3" type="ORF">BW425_27390</name>
</gene>
<dbReference type="PANTHER" id="PTHR33055:SF13">
    <property type="entry name" value="TRANSPOSASE"/>
    <property type="match status" value="1"/>
</dbReference>
<dbReference type="InterPro" id="IPR047650">
    <property type="entry name" value="Transpos_IS110"/>
</dbReference>
<accession>A0A1Y3MAC6</accession>
<name>A0A1Y3MAC6_9BACI</name>
<dbReference type="AlphaFoldDB" id="A0A1Y3MAC6"/>